<dbReference type="PANTHER" id="PTHR14150">
    <property type="entry name" value="U3 SMALL NUCLEOLAR RNA-ASSOCIATED PROTEIN 14"/>
    <property type="match status" value="1"/>
</dbReference>
<name>A0A0C3NBL4_PISTI</name>
<accession>A0A0C3NBL4</accession>
<dbReference type="GO" id="GO:0006364">
    <property type="term" value="P:rRNA processing"/>
    <property type="evidence" value="ECO:0007669"/>
    <property type="project" value="InterPro"/>
</dbReference>
<feature type="region of interest" description="Disordered" evidence="4">
    <location>
        <begin position="10"/>
        <end position="49"/>
    </location>
</feature>
<reference evidence="6" key="2">
    <citation type="submission" date="2015-01" db="EMBL/GenBank/DDBJ databases">
        <title>Evolutionary Origins and Diversification of the Mycorrhizal Mutualists.</title>
        <authorList>
            <consortium name="DOE Joint Genome Institute"/>
            <consortium name="Mycorrhizal Genomics Consortium"/>
            <person name="Kohler A."/>
            <person name="Kuo A."/>
            <person name="Nagy L.G."/>
            <person name="Floudas D."/>
            <person name="Copeland A."/>
            <person name="Barry K.W."/>
            <person name="Cichocki N."/>
            <person name="Veneault-Fourrey C."/>
            <person name="LaButti K."/>
            <person name="Lindquist E.A."/>
            <person name="Lipzen A."/>
            <person name="Lundell T."/>
            <person name="Morin E."/>
            <person name="Murat C."/>
            <person name="Riley R."/>
            <person name="Ohm R."/>
            <person name="Sun H."/>
            <person name="Tunlid A."/>
            <person name="Henrissat B."/>
            <person name="Grigoriev I.V."/>
            <person name="Hibbett D.S."/>
            <person name="Martin F."/>
        </authorList>
    </citation>
    <scope>NUCLEOTIDE SEQUENCE [LARGE SCALE GENOMIC DNA]</scope>
    <source>
        <strain evidence="6">Marx 270</strain>
    </source>
</reference>
<dbReference type="Proteomes" id="UP000054217">
    <property type="component" value="Unassembled WGS sequence"/>
</dbReference>
<comment type="subcellular location">
    <subcellularLocation>
        <location evidence="1">Nucleus</location>
        <location evidence="1">Nucleolus</location>
    </subcellularLocation>
</comment>
<dbReference type="GO" id="GO:0032040">
    <property type="term" value="C:small-subunit processome"/>
    <property type="evidence" value="ECO:0007669"/>
    <property type="project" value="InterPro"/>
</dbReference>
<dbReference type="InParanoid" id="A0A0C3NBL4"/>
<dbReference type="STRING" id="870435.A0A0C3NBL4"/>
<dbReference type="Pfam" id="PF04615">
    <property type="entry name" value="Utp14"/>
    <property type="match status" value="1"/>
</dbReference>
<dbReference type="PANTHER" id="PTHR14150:SF12">
    <property type="entry name" value="U3 SMALL NUCLEOLAR RNA-ASSOCIATED PROTEIN 14 HOMOLOG A"/>
    <property type="match status" value="1"/>
</dbReference>
<feature type="compositionally biased region" description="Basic and acidic residues" evidence="4">
    <location>
        <begin position="144"/>
        <end position="165"/>
    </location>
</feature>
<protein>
    <submittedName>
        <fullName evidence="5">Uncharacterized protein</fullName>
    </submittedName>
</protein>
<keyword evidence="2" id="KW-0597">Phosphoprotein</keyword>
<gene>
    <name evidence="5" type="ORF">M404DRAFT_36247</name>
</gene>
<feature type="compositionally biased region" description="Polar residues" evidence="4">
    <location>
        <begin position="20"/>
        <end position="39"/>
    </location>
</feature>
<dbReference type="EMBL" id="KN832190">
    <property type="protein sequence ID" value="KIN93270.1"/>
    <property type="molecule type" value="Genomic_DNA"/>
</dbReference>
<evidence type="ECO:0000256" key="3">
    <source>
        <dbReference type="ARBA" id="ARBA00023242"/>
    </source>
</evidence>
<feature type="non-terminal residue" evidence="5">
    <location>
        <position position="1"/>
    </location>
</feature>
<reference evidence="5 6" key="1">
    <citation type="submission" date="2014-04" db="EMBL/GenBank/DDBJ databases">
        <authorList>
            <consortium name="DOE Joint Genome Institute"/>
            <person name="Kuo A."/>
            <person name="Kohler A."/>
            <person name="Costa M.D."/>
            <person name="Nagy L.G."/>
            <person name="Floudas D."/>
            <person name="Copeland A."/>
            <person name="Barry K.W."/>
            <person name="Cichocki N."/>
            <person name="Veneault-Fourrey C."/>
            <person name="LaButti K."/>
            <person name="Lindquist E.A."/>
            <person name="Lipzen A."/>
            <person name="Lundell T."/>
            <person name="Morin E."/>
            <person name="Murat C."/>
            <person name="Sun H."/>
            <person name="Tunlid A."/>
            <person name="Henrissat B."/>
            <person name="Grigoriev I.V."/>
            <person name="Hibbett D.S."/>
            <person name="Martin F."/>
            <person name="Nordberg H.P."/>
            <person name="Cantor M.N."/>
            <person name="Hua S.X."/>
        </authorList>
    </citation>
    <scope>NUCLEOTIDE SEQUENCE [LARGE SCALE GENOMIC DNA]</scope>
    <source>
        <strain evidence="5 6">Marx 270</strain>
    </source>
</reference>
<evidence type="ECO:0000313" key="5">
    <source>
        <dbReference type="EMBL" id="KIN93270.1"/>
    </source>
</evidence>
<dbReference type="AlphaFoldDB" id="A0A0C3NBL4"/>
<feature type="compositionally biased region" description="Basic residues" evidence="4">
    <location>
        <begin position="179"/>
        <end position="188"/>
    </location>
</feature>
<dbReference type="InterPro" id="IPR006709">
    <property type="entry name" value="SSU_processome_Utp14"/>
</dbReference>
<keyword evidence="3" id="KW-0539">Nucleus</keyword>
<evidence type="ECO:0000313" key="6">
    <source>
        <dbReference type="Proteomes" id="UP000054217"/>
    </source>
</evidence>
<keyword evidence="6" id="KW-1185">Reference proteome</keyword>
<dbReference type="HOGENOM" id="CLU_632487_0_0_1"/>
<proteinExistence type="predicted"/>
<feature type="compositionally biased region" description="Basic and acidic residues" evidence="4">
    <location>
        <begin position="119"/>
        <end position="129"/>
    </location>
</feature>
<organism evidence="5 6">
    <name type="scientific">Pisolithus tinctorius Marx 270</name>
    <dbReference type="NCBI Taxonomy" id="870435"/>
    <lineage>
        <taxon>Eukaryota</taxon>
        <taxon>Fungi</taxon>
        <taxon>Dikarya</taxon>
        <taxon>Basidiomycota</taxon>
        <taxon>Agaricomycotina</taxon>
        <taxon>Agaricomycetes</taxon>
        <taxon>Agaricomycetidae</taxon>
        <taxon>Boletales</taxon>
        <taxon>Sclerodermatineae</taxon>
        <taxon>Pisolithaceae</taxon>
        <taxon>Pisolithus</taxon>
    </lineage>
</organism>
<evidence type="ECO:0000256" key="1">
    <source>
        <dbReference type="ARBA" id="ARBA00004604"/>
    </source>
</evidence>
<evidence type="ECO:0000256" key="4">
    <source>
        <dbReference type="SAM" id="MobiDB-lite"/>
    </source>
</evidence>
<sequence>EELAREIALELGDAEGSESGDITENAATQNTSVVQSTGGRISFRPGASAAATSIAKPLGSLASDTSSVTLQSADLVQDVTPQGRHSPTPTLTAVTPLVAAPEPNPWLAPVASSSRLARKKNEAVVHKNADTLAKSSNKLKKQVAKGEEEKERARDDAVLEIEIDKVLTIPDPPTTSSSAKKKGKKPKRQNQLSTSAEVPADDDDSDVHSEMEEQEGAAGQSVNAKGGKAFQQRELVALAFAGDNVVEAFEEAKRQENEADAPREVDTTLPGWGSWGGAGIKKLPPKPHLIKKVAGIDPSSRADFKKAHVIISEKRDKKAAKYLVRDLPYPYTSYAQFEKSMDTPLGTEWNTRDSCYKSTLSPFEAVGRRLEAHETAVTGSFATWRWEKENEQRQGVSGAGNPVKSFCQIKSVRDLTAYQHWALETAEDDDLYER</sequence>
<dbReference type="OrthoDB" id="277439at2759"/>
<evidence type="ECO:0000256" key="2">
    <source>
        <dbReference type="ARBA" id="ARBA00022553"/>
    </source>
</evidence>
<feature type="region of interest" description="Disordered" evidence="4">
    <location>
        <begin position="113"/>
        <end position="228"/>
    </location>
</feature>